<reference evidence="2 3" key="1">
    <citation type="submission" date="2019-12" db="EMBL/GenBank/DDBJ databases">
        <title>Full genome sequence of a Bacillus safensis strain isolated from commercially available natto in Indonesia.</title>
        <authorList>
            <person name="Yoshida M."/>
            <person name="Uomi M."/>
            <person name="Waturangi D."/>
            <person name="Ekaputri J.J."/>
            <person name="Setiamarga D.H.E."/>
        </authorList>
    </citation>
    <scope>NUCLEOTIDE SEQUENCE [LARGE SCALE GENOMIC DNA]</scope>
    <source>
        <strain evidence="2 3">IDN1</strain>
    </source>
</reference>
<dbReference type="EMBL" id="AP021906">
    <property type="protein sequence ID" value="BBP88365.1"/>
    <property type="molecule type" value="Genomic_DNA"/>
</dbReference>
<feature type="domain" description="Glutamine amidotransferase type-2" evidence="1">
    <location>
        <begin position="2"/>
        <end position="43"/>
    </location>
</feature>
<proteinExistence type="predicted"/>
<name>A0A5S9M6C0_BACIA</name>
<organism evidence="2 3">
    <name type="scientific">Bacillus safensis</name>
    <dbReference type="NCBI Taxonomy" id="561879"/>
    <lineage>
        <taxon>Bacteria</taxon>
        <taxon>Bacillati</taxon>
        <taxon>Bacillota</taxon>
        <taxon>Bacilli</taxon>
        <taxon>Bacillales</taxon>
        <taxon>Bacillaceae</taxon>
        <taxon>Bacillus</taxon>
    </lineage>
</organism>
<sequence length="49" mass="5657">MVDVEGGKQPMTYTHQNHAYTIVYNGELYNTEDIKKRIIKKGAPLSWAF</sequence>
<dbReference type="InterPro" id="IPR017932">
    <property type="entry name" value="GATase_2_dom"/>
</dbReference>
<dbReference type="Proteomes" id="UP000464658">
    <property type="component" value="Chromosome"/>
</dbReference>
<dbReference type="InterPro" id="IPR029055">
    <property type="entry name" value="Ntn_hydrolases_N"/>
</dbReference>
<dbReference type="Pfam" id="PF13537">
    <property type="entry name" value="GATase_7"/>
    <property type="match status" value="1"/>
</dbReference>
<evidence type="ECO:0000313" key="2">
    <source>
        <dbReference type="EMBL" id="BBP88365.1"/>
    </source>
</evidence>
<protein>
    <recommendedName>
        <fullName evidence="1">Glutamine amidotransferase type-2 domain-containing protein</fullName>
    </recommendedName>
</protein>
<dbReference type="SUPFAM" id="SSF56235">
    <property type="entry name" value="N-terminal nucleophile aminohydrolases (Ntn hydrolases)"/>
    <property type="match status" value="1"/>
</dbReference>
<accession>A0A5S9M6C0</accession>
<dbReference type="AlphaFoldDB" id="A0A5S9M6C0"/>
<dbReference type="Gene3D" id="3.60.20.10">
    <property type="entry name" value="Glutamine Phosphoribosylpyrophosphate, subunit 1, domain 1"/>
    <property type="match status" value="1"/>
</dbReference>
<evidence type="ECO:0000313" key="3">
    <source>
        <dbReference type="Proteomes" id="UP000464658"/>
    </source>
</evidence>
<gene>
    <name evidence="2" type="ORF">BsIDN1_19830</name>
</gene>
<evidence type="ECO:0000259" key="1">
    <source>
        <dbReference type="Pfam" id="PF13537"/>
    </source>
</evidence>